<name>A0A2T7G5S2_9RHOB</name>
<gene>
    <name evidence="2" type="ORF">DC366_11385</name>
</gene>
<dbReference type="EMBL" id="QCYH01000006">
    <property type="protein sequence ID" value="PVA09726.1"/>
    <property type="molecule type" value="Genomic_DNA"/>
</dbReference>
<proteinExistence type="predicted"/>
<dbReference type="Gene3D" id="2.40.160.10">
    <property type="entry name" value="Porin"/>
    <property type="match status" value="1"/>
</dbReference>
<evidence type="ECO:0000313" key="2">
    <source>
        <dbReference type="EMBL" id="PVA09726.1"/>
    </source>
</evidence>
<sequence>MTPMPFSSDPRKAKRKKNMMMTRNTTPRALGLVLGATTGLMSAVPALALEYGPFTAEISVEIENDTVVDASDPALEISDTYATIEAAIAMAIGTSSSLNLGLTFEPIIDATRDRAFEDHGLYAEEFYFNHDFGAAEIILGKFNPAFGVAWDEAPGVFGTDFAEDYQLTEQIGGAVLIPFDIGASNNYLSVALFNADRSILSKSLGRRRGQNSLPVGGVGNTSGPESIAVSLNGEIGETTYNIGVQNLARGAGDTHDQTGAVIGMAHTYDLGRPVALLAEMAYFTDFGGTSASARYGTVGLAAPFGPVTMSAVYTNRDIEGARTDHLATLAGEVELATNLFASLGYRYGFEDGDETHTIGTVIAYQF</sequence>
<organism evidence="2 3">
    <name type="scientific">Pelagivirga sediminicola</name>
    <dbReference type="NCBI Taxonomy" id="2170575"/>
    <lineage>
        <taxon>Bacteria</taxon>
        <taxon>Pseudomonadati</taxon>
        <taxon>Pseudomonadota</taxon>
        <taxon>Alphaproteobacteria</taxon>
        <taxon>Rhodobacterales</taxon>
        <taxon>Paracoccaceae</taxon>
        <taxon>Pelagivirga</taxon>
    </lineage>
</organism>
<dbReference type="InterPro" id="IPR023614">
    <property type="entry name" value="Porin_dom_sf"/>
</dbReference>
<dbReference type="SUPFAM" id="SSF56935">
    <property type="entry name" value="Porins"/>
    <property type="match status" value="1"/>
</dbReference>
<comment type="caution">
    <text evidence="2">The sequence shown here is derived from an EMBL/GenBank/DDBJ whole genome shotgun (WGS) entry which is preliminary data.</text>
</comment>
<dbReference type="Proteomes" id="UP000244446">
    <property type="component" value="Unassembled WGS sequence"/>
</dbReference>
<reference evidence="2 3" key="1">
    <citation type="submission" date="2018-04" db="EMBL/GenBank/DDBJ databases">
        <title>Pelagivirga bohaiensis gen. nov., sp. nov., a bacterium isolated from the Bohai Sea.</title>
        <authorList>
            <person name="Ji X."/>
        </authorList>
    </citation>
    <scope>NUCLEOTIDE SEQUENCE [LARGE SCALE GENOMIC DNA]</scope>
    <source>
        <strain evidence="2 3">BH-SD19</strain>
    </source>
</reference>
<dbReference type="AlphaFoldDB" id="A0A2T7G5S2"/>
<evidence type="ECO:0000256" key="1">
    <source>
        <dbReference type="SAM" id="MobiDB-lite"/>
    </source>
</evidence>
<evidence type="ECO:0000313" key="3">
    <source>
        <dbReference type="Proteomes" id="UP000244446"/>
    </source>
</evidence>
<feature type="region of interest" description="Disordered" evidence="1">
    <location>
        <begin position="1"/>
        <end position="21"/>
    </location>
</feature>
<protein>
    <recommendedName>
        <fullName evidence="4">Porin domain-containing protein</fullName>
    </recommendedName>
</protein>
<accession>A0A2T7G5S2</accession>
<evidence type="ECO:0008006" key="4">
    <source>
        <dbReference type="Google" id="ProtNLM"/>
    </source>
</evidence>
<keyword evidence="3" id="KW-1185">Reference proteome</keyword>